<accession>A0ABD0LC96</accession>
<name>A0ABD0LC96_9CAEN</name>
<organism evidence="3 4">
    <name type="scientific">Batillaria attramentaria</name>
    <dbReference type="NCBI Taxonomy" id="370345"/>
    <lineage>
        <taxon>Eukaryota</taxon>
        <taxon>Metazoa</taxon>
        <taxon>Spiralia</taxon>
        <taxon>Lophotrochozoa</taxon>
        <taxon>Mollusca</taxon>
        <taxon>Gastropoda</taxon>
        <taxon>Caenogastropoda</taxon>
        <taxon>Sorbeoconcha</taxon>
        <taxon>Cerithioidea</taxon>
        <taxon>Batillariidae</taxon>
        <taxon>Batillaria</taxon>
    </lineage>
</organism>
<feature type="region of interest" description="Disordered" evidence="1">
    <location>
        <begin position="1023"/>
        <end position="1053"/>
    </location>
</feature>
<dbReference type="SUPFAM" id="SSF56219">
    <property type="entry name" value="DNase I-like"/>
    <property type="match status" value="1"/>
</dbReference>
<protein>
    <recommendedName>
        <fullName evidence="2">Endonuclease/exonuclease/phosphatase domain-containing protein</fullName>
    </recommendedName>
</protein>
<evidence type="ECO:0000259" key="2">
    <source>
        <dbReference type="Pfam" id="PF03372"/>
    </source>
</evidence>
<dbReference type="PANTHER" id="PTHR46670">
    <property type="entry name" value="ENDO/EXONUCLEASE/PHOSPHATASE DOMAIN-CONTAINING PROTEIN"/>
    <property type="match status" value="1"/>
</dbReference>
<dbReference type="InterPro" id="IPR005135">
    <property type="entry name" value="Endo/exonuclease/phosphatase"/>
</dbReference>
<gene>
    <name evidence="3" type="ORF">BaRGS_00011795</name>
</gene>
<dbReference type="InterPro" id="IPR036691">
    <property type="entry name" value="Endo/exonu/phosph_ase_sf"/>
</dbReference>
<dbReference type="PANTHER" id="PTHR46670:SF3">
    <property type="entry name" value="ENDONUCLEASE_EXONUCLEASE_PHOSPHATASE DOMAIN-CONTAINING PROTEIN"/>
    <property type="match status" value="1"/>
</dbReference>
<keyword evidence="4" id="KW-1185">Reference proteome</keyword>
<dbReference type="Gene3D" id="3.60.10.10">
    <property type="entry name" value="Endonuclease/exonuclease/phosphatase"/>
    <property type="match status" value="1"/>
</dbReference>
<dbReference type="Pfam" id="PF03372">
    <property type="entry name" value="Exo_endo_phos"/>
    <property type="match status" value="1"/>
</dbReference>
<dbReference type="EMBL" id="JACVVK020000062">
    <property type="protein sequence ID" value="KAK7497059.1"/>
    <property type="molecule type" value="Genomic_DNA"/>
</dbReference>
<evidence type="ECO:0000256" key="1">
    <source>
        <dbReference type="SAM" id="MobiDB-lite"/>
    </source>
</evidence>
<dbReference type="AlphaFoldDB" id="A0ABD0LC96"/>
<feature type="domain" description="Endonuclease/exonuclease/phosphatase" evidence="2">
    <location>
        <begin position="540"/>
        <end position="753"/>
    </location>
</feature>
<sequence length="1275" mass="141712">MKKDKTEAEVDAELETAVKCLVTAASQGPLCVVVDEVSNDLSRKFTKFCNELLKNTPGLRLWAAGATRGDRPSRLTEVLMTEALRTPPAVTREVQQSAVIEGYETVPDYTVSPTPPPSDGPAPQVLYHTGQGHSEGSPVDCVECGENVARVLRELHAGVPVRVAKSGDAGAVRDVALMAGPDQVVAVNADTVRGLERPVVVWVQAFSAGAGTTDEEWSGRLHAIYWNQPTLAKSRPKEMLSWEQQRLVSFAAEEDRFNTRGVTFGSRERVELAWAVFTHRGRPEPSLDARRSAANTHSLHATRKMHAVWLTAVCRGWTVVEAEPIIIGSESTPEFSTLPDAVLKLFTAAIRRSLGLTEQQQHDLVAKKVQLAVKQLDKAGDVMTHLVSDLQHPPRVRKTLMLPNITGCQLQRVLNNCPQVRQSQVSDIVLTNRPKLSYSRRDLLSLNANQSDLAPGVISRLRELHIGYRLPRKRSCRGGRRKQRQIKVSVNNRPVSPPDPLVASCCSDQCVASSTQPRERSSLITIDTNPKRQFLTVCHFNAQSVAGNRSAKRGEIELFVRDESVDILLLTETWLRCQGDEAKCVDMTPPGYTLRSFPRATRGGGVAFLLRNTVLDNAVITTTFPFSYTSFELAQLTIRSPRPVNIFCMYRPPPSRKNESSHSIFLSEFSDFLEHCNLLSGQLLITGDLNVHFDCPSDPVTARVVQLLQMFDLSQAVDVPTHRRGHTLDPVIYRERDGLFRSCSVHHALSSDHAAVMCYLDAAKPPHRPVFQTVRNLRNIDHVQFRTDVAAALSGLIPTTADDLMSALRSVLDTHAPPSRRQVMQRRSSPWYPSVSSELRALKRERRKAERCWLATRLTVHREIMNSVKHKISALVQNAKTAIYSAKVAAATTCRELFRLTDLPAQPQLSKYFVSHNRHSTSVGKDEVETAVKCLVTAASQGPLCVVLDETPVITLSRKFTDFCTELCQRIPGLRLWAASVFHHNIPPCLTEVPMTEPLRTPPAVTRHVQQSDAIRGINWVRDYTAGPTPPPSDGPAPRVLHHTGQGHSEGSPVDCVECGKNVASVLRELHVGMAEVVVEDVFMGEDVFTDGRGRRPAIMRSRGRRRFRGRGRRHSGIGESDGQDVKTCRRRAGGYESEMYDSSDDEWKLEREKCAASTSEVSNSYTKDETDDQDVKTCSRAGVKVKCTTAVLTSGSLRWSHPNYTCAPSGFSIFAKNKKAPRQRRQNPQSKRFHCPIGGCTGFVTNLQRHCEHIHIEIPTFKAENNYQRQQGKA</sequence>
<evidence type="ECO:0000313" key="4">
    <source>
        <dbReference type="Proteomes" id="UP001519460"/>
    </source>
</evidence>
<dbReference type="Proteomes" id="UP001519460">
    <property type="component" value="Unassembled WGS sequence"/>
</dbReference>
<proteinExistence type="predicted"/>
<comment type="caution">
    <text evidence="3">The sequence shown here is derived from an EMBL/GenBank/DDBJ whole genome shotgun (WGS) entry which is preliminary data.</text>
</comment>
<evidence type="ECO:0000313" key="3">
    <source>
        <dbReference type="EMBL" id="KAK7497059.1"/>
    </source>
</evidence>
<reference evidence="3 4" key="1">
    <citation type="journal article" date="2023" name="Sci. Data">
        <title>Genome assembly of the Korean intertidal mud-creeper Batillaria attramentaria.</title>
        <authorList>
            <person name="Patra A.K."/>
            <person name="Ho P.T."/>
            <person name="Jun S."/>
            <person name="Lee S.J."/>
            <person name="Kim Y."/>
            <person name="Won Y.J."/>
        </authorList>
    </citation>
    <scope>NUCLEOTIDE SEQUENCE [LARGE SCALE GENOMIC DNA]</scope>
    <source>
        <strain evidence="3">Wonlab-2016</strain>
    </source>
</reference>